<gene>
    <name evidence="3" type="ORF">GXP70_14095</name>
</gene>
<feature type="compositionally biased region" description="Polar residues" evidence="1">
    <location>
        <begin position="19"/>
        <end position="30"/>
    </location>
</feature>
<dbReference type="KEGG" id="plyc:GXP70_14095"/>
<dbReference type="PANTHER" id="PTHR39158">
    <property type="entry name" value="OS08G0560600 PROTEIN"/>
    <property type="match status" value="1"/>
</dbReference>
<dbReference type="EMBL" id="CP048209">
    <property type="protein sequence ID" value="QHT60967.1"/>
    <property type="molecule type" value="Genomic_DNA"/>
</dbReference>
<evidence type="ECO:0000259" key="2">
    <source>
        <dbReference type="Pfam" id="PF09350"/>
    </source>
</evidence>
<name>A0A6C0FW66_9BACL</name>
<protein>
    <submittedName>
        <fullName evidence="3">DUF1992 domain-containing protein</fullName>
    </submittedName>
</protein>
<evidence type="ECO:0000256" key="1">
    <source>
        <dbReference type="SAM" id="MobiDB-lite"/>
    </source>
</evidence>
<dbReference type="AlphaFoldDB" id="A0A6C0FW66"/>
<dbReference type="PANTHER" id="PTHR39158:SF1">
    <property type="entry name" value="DNAJ HOMOLOG SUBFAMILY C MEMBER 28"/>
    <property type="match status" value="1"/>
</dbReference>
<keyword evidence="4" id="KW-1185">Reference proteome</keyword>
<organism evidence="3 4">
    <name type="scientific">Paenibacillus lycopersici</name>
    <dbReference type="NCBI Taxonomy" id="2704462"/>
    <lineage>
        <taxon>Bacteria</taxon>
        <taxon>Bacillati</taxon>
        <taxon>Bacillota</taxon>
        <taxon>Bacilli</taxon>
        <taxon>Bacillales</taxon>
        <taxon>Paenibacillaceae</taxon>
        <taxon>Paenibacillus</taxon>
    </lineage>
</organism>
<feature type="region of interest" description="Disordered" evidence="1">
    <location>
        <begin position="1"/>
        <end position="44"/>
    </location>
</feature>
<dbReference type="Proteomes" id="UP000476064">
    <property type="component" value="Chromosome"/>
</dbReference>
<dbReference type="RefSeq" id="WP_162357406.1">
    <property type="nucleotide sequence ID" value="NZ_CP048209.1"/>
</dbReference>
<dbReference type="InterPro" id="IPR052573">
    <property type="entry name" value="DnaJ_C_subfamily_28"/>
</dbReference>
<dbReference type="Pfam" id="PF09350">
    <property type="entry name" value="DJC28_CD"/>
    <property type="match status" value="1"/>
</dbReference>
<evidence type="ECO:0000313" key="3">
    <source>
        <dbReference type="EMBL" id="QHT60967.1"/>
    </source>
</evidence>
<accession>A0A6C0FW66</accession>
<proteinExistence type="predicted"/>
<sequence length="173" mass="19619">MFWSSKKQKSNKTKRTDASETPQGAATNDSADMEAGTELERCDSQEGARQYWNAGMSVDDWVSEMFKEEWKRGAFDDLAGKGKPIEVPSGDVTNSMLKQANFLPSWLTLQHEIRDKLRQWILRLDNDGGTAMDRELAEINAMIGKYNGTVPHHALQKLTITKENAKRQLGQWE</sequence>
<feature type="domain" description="DnaJ homologue subfamily C member 28 conserved" evidence="2">
    <location>
        <begin position="61"/>
        <end position="118"/>
    </location>
</feature>
<dbReference type="InterPro" id="IPR018961">
    <property type="entry name" value="DnaJ_homolog_subfam-C_membr-28"/>
</dbReference>
<evidence type="ECO:0000313" key="4">
    <source>
        <dbReference type="Proteomes" id="UP000476064"/>
    </source>
</evidence>
<feature type="compositionally biased region" description="Basic residues" evidence="1">
    <location>
        <begin position="1"/>
        <end position="13"/>
    </location>
</feature>
<reference evidence="3 4" key="1">
    <citation type="submission" date="2020-01" db="EMBL/GenBank/DDBJ databases">
        <title>Paenibacillus sp. nov., isolated from tomato rhizosphere.</title>
        <authorList>
            <person name="Weon H.-Y."/>
            <person name="Lee S.A."/>
        </authorList>
    </citation>
    <scope>NUCLEOTIDE SEQUENCE [LARGE SCALE GENOMIC DNA]</scope>
    <source>
        <strain evidence="3 4">12200R-189</strain>
    </source>
</reference>